<dbReference type="Proteomes" id="UP000184420">
    <property type="component" value="Unassembled WGS sequence"/>
</dbReference>
<dbReference type="EMBL" id="FRBL01000001">
    <property type="protein sequence ID" value="SHK83864.1"/>
    <property type="molecule type" value="Genomic_DNA"/>
</dbReference>
<gene>
    <name evidence="3" type="ORF">SAMN05444266_101321</name>
</gene>
<sequence length="314" mass="34198">MSRSKIIAVAAAEKGNTETPPGSNKTKYGKWYGLDGYAWCAIFVSYVYDKAGHPLEAIDSPKGYQGCQSGYNYWKRNNRLVTSPQEGDIVLYDWSGKGICNHTGIFVKWLNAERTSFQAWEGNTATGNDSDGGNVMLRTRNKSSVRAFVKPFALDKEPDIPAPVYLLKKGDRGSEVITLQKLLFDLKYNITVDGIFGDETKNIIEQFQQKNKLAVTGKVDTQLIGLLQEAAVKPPVSDTKITTGSYIRKGDSGEVVLLIQQALNKKGANPAIAASGVFEATTFAAVKLFQQKNGLDADGVVGPKTFKALGLTNV</sequence>
<feature type="domain" description="Peptidoglycan binding-like" evidence="1">
    <location>
        <begin position="172"/>
        <end position="225"/>
    </location>
</feature>
<accession>A0A1M6VR78</accession>
<feature type="domain" description="Peptidoglycan binding-like" evidence="1">
    <location>
        <begin position="252"/>
        <end position="309"/>
    </location>
</feature>
<dbReference type="RefSeq" id="WP_073077358.1">
    <property type="nucleotide sequence ID" value="NZ_FRBL01000001.1"/>
</dbReference>
<dbReference type="InterPro" id="IPR036366">
    <property type="entry name" value="PGBDSf"/>
</dbReference>
<dbReference type="OrthoDB" id="5623159at2"/>
<dbReference type="InterPro" id="IPR007921">
    <property type="entry name" value="CHAP_dom"/>
</dbReference>
<dbReference type="Gene3D" id="1.10.101.10">
    <property type="entry name" value="PGBD-like superfamily/PGBD"/>
    <property type="match status" value="2"/>
</dbReference>
<name>A0A1M6VR78_9BACT</name>
<feature type="domain" description="Peptidase C51" evidence="2">
    <location>
        <begin position="35"/>
        <end position="123"/>
    </location>
</feature>
<dbReference type="AlphaFoldDB" id="A0A1M6VR78"/>
<dbReference type="SUPFAM" id="SSF47090">
    <property type="entry name" value="PGBD-like"/>
    <property type="match status" value="2"/>
</dbReference>
<dbReference type="InterPro" id="IPR036365">
    <property type="entry name" value="PGBD-like_sf"/>
</dbReference>
<dbReference type="InterPro" id="IPR002477">
    <property type="entry name" value="Peptidoglycan-bd-like"/>
</dbReference>
<reference evidence="3 4" key="1">
    <citation type="submission" date="2016-11" db="EMBL/GenBank/DDBJ databases">
        <authorList>
            <person name="Jaros S."/>
            <person name="Januszkiewicz K."/>
            <person name="Wedrychowicz H."/>
        </authorList>
    </citation>
    <scope>NUCLEOTIDE SEQUENCE [LARGE SCALE GENOMIC DNA]</scope>
    <source>
        <strain evidence="3 4">DSM 27406</strain>
    </source>
</reference>
<dbReference type="Gene3D" id="3.90.1720.10">
    <property type="entry name" value="endopeptidase domain like (from Nostoc punctiforme)"/>
    <property type="match status" value="1"/>
</dbReference>
<keyword evidence="4" id="KW-1185">Reference proteome</keyword>
<protein>
    <submittedName>
        <fullName evidence="3">Peptidoglycan-binding (PGRP) domain of peptidoglycan hydrolases-containing protein</fullName>
    </submittedName>
</protein>
<dbReference type="Pfam" id="PF05257">
    <property type="entry name" value="CHAP"/>
    <property type="match status" value="1"/>
</dbReference>
<evidence type="ECO:0000313" key="4">
    <source>
        <dbReference type="Proteomes" id="UP000184420"/>
    </source>
</evidence>
<proteinExistence type="predicted"/>
<dbReference type="GO" id="GO:0016787">
    <property type="term" value="F:hydrolase activity"/>
    <property type="evidence" value="ECO:0007669"/>
    <property type="project" value="UniProtKB-KW"/>
</dbReference>
<keyword evidence="3" id="KW-0378">Hydrolase</keyword>
<evidence type="ECO:0000313" key="3">
    <source>
        <dbReference type="EMBL" id="SHK83864.1"/>
    </source>
</evidence>
<evidence type="ECO:0000259" key="1">
    <source>
        <dbReference type="Pfam" id="PF01471"/>
    </source>
</evidence>
<evidence type="ECO:0000259" key="2">
    <source>
        <dbReference type="Pfam" id="PF05257"/>
    </source>
</evidence>
<dbReference type="Pfam" id="PF01471">
    <property type="entry name" value="PG_binding_1"/>
    <property type="match status" value="2"/>
</dbReference>
<organism evidence="3 4">
    <name type="scientific">Chitinophaga jiangningensis</name>
    <dbReference type="NCBI Taxonomy" id="1419482"/>
    <lineage>
        <taxon>Bacteria</taxon>
        <taxon>Pseudomonadati</taxon>
        <taxon>Bacteroidota</taxon>
        <taxon>Chitinophagia</taxon>
        <taxon>Chitinophagales</taxon>
        <taxon>Chitinophagaceae</taxon>
        <taxon>Chitinophaga</taxon>
    </lineage>
</organism>